<organism evidence="2 3">
    <name type="scientific">Orchesella dallaii</name>
    <dbReference type="NCBI Taxonomy" id="48710"/>
    <lineage>
        <taxon>Eukaryota</taxon>
        <taxon>Metazoa</taxon>
        <taxon>Ecdysozoa</taxon>
        <taxon>Arthropoda</taxon>
        <taxon>Hexapoda</taxon>
        <taxon>Collembola</taxon>
        <taxon>Entomobryomorpha</taxon>
        <taxon>Entomobryoidea</taxon>
        <taxon>Orchesellidae</taxon>
        <taxon>Orchesellinae</taxon>
        <taxon>Orchesella</taxon>
    </lineage>
</organism>
<dbReference type="InterPro" id="IPR035914">
    <property type="entry name" value="Sperma_CUB_dom_sf"/>
</dbReference>
<keyword evidence="3" id="KW-1185">Reference proteome</keyword>
<feature type="signal peptide" evidence="1">
    <location>
        <begin position="1"/>
        <end position="32"/>
    </location>
</feature>
<comment type="caution">
    <text evidence="2">The sequence shown here is derived from an EMBL/GenBank/DDBJ whole genome shotgun (WGS) entry which is preliminary data.</text>
</comment>
<evidence type="ECO:0000256" key="1">
    <source>
        <dbReference type="SAM" id="SignalP"/>
    </source>
</evidence>
<name>A0ABP1S5B0_9HEXA</name>
<evidence type="ECO:0000313" key="2">
    <source>
        <dbReference type="EMBL" id="CAL8143852.1"/>
    </source>
</evidence>
<sequence length="299" mass="34329">MSNYHLARMVNSRLWSVLLATSFLLAISQVHGQMSTDPHLCGGYQRDMRGYIDFAFDDNTAPPGIASGKKFCMWTISPTVPSEQFRYNLTIRNVNLDCDAGDKITINYFNETDTNFTITEQFCQESHEVWQRQNQYGTIMVVTLYVEEIKMGNGFYMEWEEGYESRIPGPGRIRNTYYSFGRPSVDPNPYFAAGFFRKQISTFGFIKANYTQGYTMEMEFTEIQNCEGQADWQHCFNNTISVFNVGPNGGLQHAESFWNHNTSSWGPFSNQNGLFIMVQIVDEEWAGGKFTMVYDTVRG</sequence>
<protein>
    <recommendedName>
        <fullName evidence="4">CUB domain-containing protein</fullName>
    </recommendedName>
</protein>
<evidence type="ECO:0008006" key="4">
    <source>
        <dbReference type="Google" id="ProtNLM"/>
    </source>
</evidence>
<gene>
    <name evidence="2" type="ORF">ODALV1_LOCUS29960</name>
</gene>
<feature type="chain" id="PRO_5045509176" description="CUB domain-containing protein" evidence="1">
    <location>
        <begin position="33"/>
        <end position="299"/>
    </location>
</feature>
<keyword evidence="1" id="KW-0732">Signal</keyword>
<dbReference type="SUPFAM" id="SSF49854">
    <property type="entry name" value="Spermadhesin, CUB domain"/>
    <property type="match status" value="1"/>
</dbReference>
<proteinExistence type="predicted"/>
<accession>A0ABP1S5B0</accession>
<dbReference type="EMBL" id="CAXLJM020000160">
    <property type="protein sequence ID" value="CAL8143852.1"/>
    <property type="molecule type" value="Genomic_DNA"/>
</dbReference>
<reference evidence="2 3" key="1">
    <citation type="submission" date="2024-08" db="EMBL/GenBank/DDBJ databases">
        <authorList>
            <person name="Cucini C."/>
            <person name="Frati F."/>
        </authorList>
    </citation>
    <scope>NUCLEOTIDE SEQUENCE [LARGE SCALE GENOMIC DNA]</scope>
</reference>
<evidence type="ECO:0000313" key="3">
    <source>
        <dbReference type="Proteomes" id="UP001642540"/>
    </source>
</evidence>
<dbReference type="Proteomes" id="UP001642540">
    <property type="component" value="Unassembled WGS sequence"/>
</dbReference>